<name>A0A9P0M4C1_ACAOB</name>
<organism evidence="1 2">
    <name type="scientific">Acanthoscelides obtectus</name>
    <name type="common">Bean weevil</name>
    <name type="synonym">Bruchus obtectus</name>
    <dbReference type="NCBI Taxonomy" id="200917"/>
    <lineage>
        <taxon>Eukaryota</taxon>
        <taxon>Metazoa</taxon>
        <taxon>Ecdysozoa</taxon>
        <taxon>Arthropoda</taxon>
        <taxon>Hexapoda</taxon>
        <taxon>Insecta</taxon>
        <taxon>Pterygota</taxon>
        <taxon>Neoptera</taxon>
        <taxon>Endopterygota</taxon>
        <taxon>Coleoptera</taxon>
        <taxon>Polyphaga</taxon>
        <taxon>Cucujiformia</taxon>
        <taxon>Chrysomeloidea</taxon>
        <taxon>Chrysomelidae</taxon>
        <taxon>Bruchinae</taxon>
        <taxon>Bruchini</taxon>
        <taxon>Acanthoscelides</taxon>
    </lineage>
</organism>
<gene>
    <name evidence="1" type="ORF">ACAOBT_LOCUS32243</name>
</gene>
<sequence>MKLALLGTVNIRAQLDSAYWGNIQQHNDTVTKNKYVLLKIIDCIKFCGTESSQNPGICCGLINFSAELDTTLNEYIKMLQYLKELRKKYKTIYWIVCLTFVMMK</sequence>
<keyword evidence="2" id="KW-1185">Reference proteome</keyword>
<dbReference type="EMBL" id="CAKOFQ010008085">
    <property type="protein sequence ID" value="CAH2011557.1"/>
    <property type="molecule type" value="Genomic_DNA"/>
</dbReference>
<evidence type="ECO:0000313" key="1">
    <source>
        <dbReference type="EMBL" id="CAH2011557.1"/>
    </source>
</evidence>
<comment type="caution">
    <text evidence="1">The sequence shown here is derived from an EMBL/GenBank/DDBJ whole genome shotgun (WGS) entry which is preliminary data.</text>
</comment>
<dbReference type="Proteomes" id="UP001152888">
    <property type="component" value="Unassembled WGS sequence"/>
</dbReference>
<proteinExistence type="predicted"/>
<dbReference type="OrthoDB" id="6741521at2759"/>
<evidence type="ECO:0000313" key="2">
    <source>
        <dbReference type="Proteomes" id="UP001152888"/>
    </source>
</evidence>
<protein>
    <submittedName>
        <fullName evidence="1">Uncharacterized protein</fullName>
    </submittedName>
</protein>
<reference evidence="1" key="1">
    <citation type="submission" date="2022-03" db="EMBL/GenBank/DDBJ databases">
        <authorList>
            <person name="Sayadi A."/>
        </authorList>
    </citation>
    <scope>NUCLEOTIDE SEQUENCE</scope>
</reference>
<accession>A0A9P0M4C1</accession>
<dbReference type="AlphaFoldDB" id="A0A9P0M4C1"/>